<gene>
    <name evidence="2" type="ORF">E2493_14355</name>
</gene>
<dbReference type="OrthoDB" id="7581822at2"/>
<organism evidence="2 3">
    <name type="scientific">Sphingomonas parva</name>
    <dbReference type="NCBI Taxonomy" id="2555898"/>
    <lineage>
        <taxon>Bacteria</taxon>
        <taxon>Pseudomonadati</taxon>
        <taxon>Pseudomonadota</taxon>
        <taxon>Alphaproteobacteria</taxon>
        <taxon>Sphingomonadales</taxon>
        <taxon>Sphingomonadaceae</taxon>
        <taxon>Sphingomonas</taxon>
    </lineage>
</organism>
<feature type="region of interest" description="Disordered" evidence="1">
    <location>
        <begin position="1"/>
        <end position="21"/>
    </location>
</feature>
<name>A0A4Y8ZNG0_9SPHN</name>
<reference evidence="2 3" key="1">
    <citation type="submission" date="2019-03" db="EMBL/GenBank/DDBJ databases">
        <title>Genome sequence of Sphingomonas sp. 17J27-24.</title>
        <authorList>
            <person name="Kim M."/>
            <person name="Maeng S."/>
            <person name="Sathiyaraj S."/>
        </authorList>
    </citation>
    <scope>NUCLEOTIDE SEQUENCE [LARGE SCALE GENOMIC DNA]</scope>
    <source>
        <strain evidence="2 3">17J27-24</strain>
    </source>
</reference>
<dbReference type="Proteomes" id="UP000298213">
    <property type="component" value="Unassembled WGS sequence"/>
</dbReference>
<keyword evidence="3" id="KW-1185">Reference proteome</keyword>
<evidence type="ECO:0000256" key="1">
    <source>
        <dbReference type="SAM" id="MobiDB-lite"/>
    </source>
</evidence>
<sequence length="92" mass="10524">MKSYEPKAPAPNARERSDKRYFVRRAEQELDRAQSSDHPGVVRSHYHMAALYLDLAYNDEAFESWRERGGVDWDALSSSPRALSAAIHSRTS</sequence>
<dbReference type="EMBL" id="SPDV01000029">
    <property type="protein sequence ID" value="TFI57550.1"/>
    <property type="molecule type" value="Genomic_DNA"/>
</dbReference>
<dbReference type="RefSeq" id="WP_135087980.1">
    <property type="nucleotide sequence ID" value="NZ_SPDV01000029.1"/>
</dbReference>
<comment type="caution">
    <text evidence="2">The sequence shown here is derived from an EMBL/GenBank/DDBJ whole genome shotgun (WGS) entry which is preliminary data.</text>
</comment>
<dbReference type="AlphaFoldDB" id="A0A4Y8ZNG0"/>
<accession>A0A4Y8ZNG0</accession>
<protein>
    <submittedName>
        <fullName evidence="2">Uncharacterized protein</fullName>
    </submittedName>
</protein>
<evidence type="ECO:0000313" key="3">
    <source>
        <dbReference type="Proteomes" id="UP000298213"/>
    </source>
</evidence>
<evidence type="ECO:0000313" key="2">
    <source>
        <dbReference type="EMBL" id="TFI57550.1"/>
    </source>
</evidence>
<proteinExistence type="predicted"/>